<keyword evidence="2" id="KW-0812">Transmembrane</keyword>
<organism evidence="3 5">
    <name type="scientific">Didymodactylos carnosus</name>
    <dbReference type="NCBI Taxonomy" id="1234261"/>
    <lineage>
        <taxon>Eukaryota</taxon>
        <taxon>Metazoa</taxon>
        <taxon>Spiralia</taxon>
        <taxon>Gnathifera</taxon>
        <taxon>Rotifera</taxon>
        <taxon>Eurotatoria</taxon>
        <taxon>Bdelloidea</taxon>
        <taxon>Philodinida</taxon>
        <taxon>Philodinidae</taxon>
        <taxon>Didymodactylos</taxon>
    </lineage>
</organism>
<dbReference type="Proteomes" id="UP000681722">
    <property type="component" value="Unassembled WGS sequence"/>
</dbReference>
<protein>
    <submittedName>
        <fullName evidence="3">Uncharacterized protein</fullName>
    </submittedName>
</protein>
<keyword evidence="2" id="KW-0472">Membrane</keyword>
<feature type="transmembrane region" description="Helical" evidence="2">
    <location>
        <begin position="237"/>
        <end position="263"/>
    </location>
</feature>
<name>A0A814DLZ3_9BILA</name>
<accession>A0A814DLZ3</accession>
<evidence type="ECO:0000256" key="2">
    <source>
        <dbReference type="SAM" id="Phobius"/>
    </source>
</evidence>
<dbReference type="EMBL" id="CAJNOQ010002472">
    <property type="protein sequence ID" value="CAF0960186.1"/>
    <property type="molecule type" value="Genomic_DNA"/>
</dbReference>
<evidence type="ECO:0000313" key="4">
    <source>
        <dbReference type="EMBL" id="CAF3734880.1"/>
    </source>
</evidence>
<keyword evidence="5" id="KW-1185">Reference proteome</keyword>
<sequence>AVPFNIAETATTMNDNAGELPTNGAELPLILPASQTSTMTYKPMRLLDPEEGLKIPTVDVNLKPNRITTPNPMIMPITFSATPTTIIDVTPMKREKRAVDDGQTPIPHREHKTTAATSQSSEGLETVTYTSKRSTEETSTKGTSDAILRATTASQIEPENGTIQSNYSGKTQKITAYLPVDVENQQQGQNVPMLALDQDFSKTLDSYPSLDKNMKLMNTDNLQLNPDVGKSLLTQGWTIMFLILAGLLFSICISVCIVAFIIWHHHPIKRRSRIHEMDAQLDKPIIINNLIPITKSNIKEHFIPSPTKKIY</sequence>
<evidence type="ECO:0000256" key="1">
    <source>
        <dbReference type="SAM" id="MobiDB-lite"/>
    </source>
</evidence>
<feature type="non-terminal residue" evidence="3">
    <location>
        <position position="1"/>
    </location>
</feature>
<evidence type="ECO:0000313" key="3">
    <source>
        <dbReference type="EMBL" id="CAF0960186.1"/>
    </source>
</evidence>
<feature type="region of interest" description="Disordered" evidence="1">
    <location>
        <begin position="98"/>
        <end position="143"/>
    </location>
</feature>
<evidence type="ECO:0000313" key="5">
    <source>
        <dbReference type="Proteomes" id="UP000663829"/>
    </source>
</evidence>
<dbReference type="EMBL" id="CAJOBC010002472">
    <property type="protein sequence ID" value="CAF3734880.1"/>
    <property type="molecule type" value="Genomic_DNA"/>
</dbReference>
<keyword evidence="2" id="KW-1133">Transmembrane helix</keyword>
<comment type="caution">
    <text evidence="3">The sequence shown here is derived from an EMBL/GenBank/DDBJ whole genome shotgun (WGS) entry which is preliminary data.</text>
</comment>
<feature type="compositionally biased region" description="Polar residues" evidence="1">
    <location>
        <begin position="114"/>
        <end position="123"/>
    </location>
</feature>
<gene>
    <name evidence="3" type="ORF">GPM918_LOCUS11713</name>
    <name evidence="4" type="ORF">SRO942_LOCUS11714</name>
</gene>
<dbReference type="Proteomes" id="UP000663829">
    <property type="component" value="Unassembled WGS sequence"/>
</dbReference>
<proteinExistence type="predicted"/>
<reference evidence="3" key="1">
    <citation type="submission" date="2021-02" db="EMBL/GenBank/DDBJ databases">
        <authorList>
            <person name="Nowell W R."/>
        </authorList>
    </citation>
    <scope>NUCLEOTIDE SEQUENCE</scope>
</reference>
<dbReference type="AlphaFoldDB" id="A0A814DLZ3"/>